<organism evidence="1 2">
    <name type="scientific">Trema orientale</name>
    <name type="common">Charcoal tree</name>
    <name type="synonym">Celtis orientalis</name>
    <dbReference type="NCBI Taxonomy" id="63057"/>
    <lineage>
        <taxon>Eukaryota</taxon>
        <taxon>Viridiplantae</taxon>
        <taxon>Streptophyta</taxon>
        <taxon>Embryophyta</taxon>
        <taxon>Tracheophyta</taxon>
        <taxon>Spermatophyta</taxon>
        <taxon>Magnoliopsida</taxon>
        <taxon>eudicotyledons</taxon>
        <taxon>Gunneridae</taxon>
        <taxon>Pentapetalae</taxon>
        <taxon>rosids</taxon>
        <taxon>fabids</taxon>
        <taxon>Rosales</taxon>
        <taxon>Cannabaceae</taxon>
        <taxon>Trema</taxon>
    </lineage>
</organism>
<reference evidence="2" key="1">
    <citation type="submission" date="2016-06" db="EMBL/GenBank/DDBJ databases">
        <title>Parallel loss of symbiosis genes in relatives of nitrogen-fixing non-legume Parasponia.</title>
        <authorList>
            <person name="Van Velzen R."/>
            <person name="Holmer R."/>
            <person name="Bu F."/>
            <person name="Rutten L."/>
            <person name="Van Zeijl A."/>
            <person name="Liu W."/>
            <person name="Santuari L."/>
            <person name="Cao Q."/>
            <person name="Sharma T."/>
            <person name="Shen D."/>
            <person name="Roswanjaya Y."/>
            <person name="Wardhani T."/>
            <person name="Kalhor M.S."/>
            <person name="Jansen J."/>
            <person name="Van den Hoogen J."/>
            <person name="Gungor B."/>
            <person name="Hartog M."/>
            <person name="Hontelez J."/>
            <person name="Verver J."/>
            <person name="Yang W.-C."/>
            <person name="Schijlen E."/>
            <person name="Repin R."/>
            <person name="Schilthuizen M."/>
            <person name="Schranz E."/>
            <person name="Heidstra R."/>
            <person name="Miyata K."/>
            <person name="Fedorova E."/>
            <person name="Kohlen W."/>
            <person name="Bisseling T."/>
            <person name="Smit S."/>
            <person name="Geurts R."/>
        </authorList>
    </citation>
    <scope>NUCLEOTIDE SEQUENCE [LARGE SCALE GENOMIC DNA]</scope>
    <source>
        <strain evidence="2">cv. RG33-2</strain>
    </source>
</reference>
<dbReference type="AlphaFoldDB" id="A0A2P5FKZ7"/>
<accession>A0A2P5FKZ7</accession>
<dbReference type="InParanoid" id="A0A2P5FKZ7"/>
<protein>
    <submittedName>
        <fullName evidence="1">Uncharacterized protein</fullName>
    </submittedName>
</protein>
<dbReference type="Proteomes" id="UP000237000">
    <property type="component" value="Unassembled WGS sequence"/>
</dbReference>
<comment type="caution">
    <text evidence="1">The sequence shown here is derived from an EMBL/GenBank/DDBJ whole genome shotgun (WGS) entry which is preliminary data.</text>
</comment>
<name>A0A2P5FKZ7_TREOI</name>
<dbReference type="EMBL" id="JXTC01000024">
    <property type="protein sequence ID" value="PON98470.1"/>
    <property type="molecule type" value="Genomic_DNA"/>
</dbReference>
<gene>
    <name evidence="1" type="ORF">TorRG33x02_057040</name>
</gene>
<evidence type="ECO:0000313" key="1">
    <source>
        <dbReference type="EMBL" id="PON98470.1"/>
    </source>
</evidence>
<sequence>MISEKLSDISRGAMFQDEWSPVFQFCIRRLQSDSKTTNGQLLSKAQSIPRINAKASAVAGLVQNNLLERIARTVPTSFRATAAPTASSFLTAASVLILIPGGDGC</sequence>
<evidence type="ECO:0000313" key="2">
    <source>
        <dbReference type="Proteomes" id="UP000237000"/>
    </source>
</evidence>
<proteinExistence type="predicted"/>
<dbReference type="OrthoDB" id="10407497at2759"/>
<keyword evidence="2" id="KW-1185">Reference proteome</keyword>